<keyword evidence="3 8" id="KW-0813">Transport</keyword>
<evidence type="ECO:0000256" key="2">
    <source>
        <dbReference type="ARBA" id="ARBA00005887"/>
    </source>
</evidence>
<feature type="transmembrane region" description="Helical" evidence="8">
    <location>
        <begin position="195"/>
        <end position="216"/>
    </location>
</feature>
<keyword evidence="6 8" id="KW-0472">Membrane</keyword>
<feature type="transmembrane region" description="Helical" evidence="8">
    <location>
        <begin position="357"/>
        <end position="376"/>
    </location>
</feature>
<dbReference type="InterPro" id="IPR024041">
    <property type="entry name" value="NH4_transpt_AmtB-like_dom"/>
</dbReference>
<keyword evidence="9" id="KW-0732">Signal</keyword>
<organism evidence="11 12">
    <name type="scientific">Leptospirillum ferrodiazotrophum</name>
    <dbReference type="NCBI Taxonomy" id="412449"/>
    <lineage>
        <taxon>Bacteria</taxon>
        <taxon>Pseudomonadati</taxon>
        <taxon>Nitrospirota</taxon>
        <taxon>Nitrospiria</taxon>
        <taxon>Nitrospirales</taxon>
        <taxon>Nitrospiraceae</taxon>
        <taxon>Leptospirillum</taxon>
    </lineage>
</organism>
<feature type="transmembrane region" description="Helical" evidence="8">
    <location>
        <begin position="303"/>
        <end position="322"/>
    </location>
</feature>
<dbReference type="SUPFAM" id="SSF111352">
    <property type="entry name" value="Ammonium transporter"/>
    <property type="match status" value="1"/>
</dbReference>
<protein>
    <recommendedName>
        <fullName evidence="8">Ammonium transporter</fullName>
    </recommendedName>
</protein>
<feature type="signal peptide" evidence="9">
    <location>
        <begin position="1"/>
        <end position="26"/>
    </location>
</feature>
<evidence type="ECO:0000256" key="6">
    <source>
        <dbReference type="ARBA" id="ARBA00023136"/>
    </source>
</evidence>
<evidence type="ECO:0000256" key="8">
    <source>
        <dbReference type="RuleBase" id="RU362002"/>
    </source>
</evidence>
<reference evidence="11 12" key="1">
    <citation type="journal article" date="2009" name="Appl. Environ. Microbiol.">
        <title>Community genomic and proteomic analyses of chemoautotrophic iron-oxidizing "Leptospirillum rubarum" (Group II) and "Leptospirillum ferrodiazotrophum" (Group III) bacteria in acid mine drainage biofilms.</title>
        <authorList>
            <person name="Goltsman D.S."/>
            <person name="Denef V.J."/>
            <person name="Singer S.W."/>
            <person name="VerBerkmoes N.C."/>
            <person name="Lefsrud M."/>
            <person name="Mueller R.S."/>
            <person name="Dick G.J."/>
            <person name="Sun C.L."/>
            <person name="Wheeler K.E."/>
            <person name="Zemla A."/>
            <person name="Baker B.J."/>
            <person name="Hauser L."/>
            <person name="Land M."/>
            <person name="Shah M.B."/>
            <person name="Thelen M.P."/>
            <person name="Hettich R.L."/>
            <person name="Banfield J.F."/>
        </authorList>
    </citation>
    <scope>NUCLEOTIDE SEQUENCE [LARGE SCALE GENOMIC DNA]</scope>
</reference>
<keyword evidence="4 8" id="KW-0812">Transmembrane</keyword>
<feature type="transmembrane region" description="Helical" evidence="8">
    <location>
        <begin position="159"/>
        <end position="183"/>
    </location>
</feature>
<dbReference type="NCBIfam" id="TIGR00836">
    <property type="entry name" value="amt"/>
    <property type="match status" value="1"/>
</dbReference>
<evidence type="ECO:0000256" key="9">
    <source>
        <dbReference type="SAM" id="SignalP"/>
    </source>
</evidence>
<feature type="transmembrane region" description="Helical" evidence="8">
    <location>
        <begin position="42"/>
        <end position="64"/>
    </location>
</feature>
<comment type="subcellular location">
    <subcellularLocation>
        <location evidence="8">Cell membrane</location>
        <topology evidence="8">Multi-pass membrane protein</topology>
    </subcellularLocation>
    <subcellularLocation>
        <location evidence="1">Membrane</location>
        <topology evidence="1">Multi-pass membrane protein</topology>
    </subcellularLocation>
</comment>
<evidence type="ECO:0000259" key="10">
    <source>
        <dbReference type="Pfam" id="PF00909"/>
    </source>
</evidence>
<dbReference type="InterPro" id="IPR001905">
    <property type="entry name" value="Ammonium_transpt"/>
</dbReference>
<keyword evidence="5 8" id="KW-1133">Transmembrane helix</keyword>
<dbReference type="GO" id="GO:0008519">
    <property type="term" value="F:ammonium channel activity"/>
    <property type="evidence" value="ECO:0007669"/>
    <property type="project" value="InterPro"/>
</dbReference>
<evidence type="ECO:0000256" key="3">
    <source>
        <dbReference type="ARBA" id="ARBA00022448"/>
    </source>
</evidence>
<gene>
    <name evidence="11" type="ORF">UBAL3_92050069</name>
</gene>
<feature type="transmembrane region" description="Helical" evidence="8">
    <location>
        <begin position="76"/>
        <end position="103"/>
    </location>
</feature>
<dbReference type="InterPro" id="IPR018047">
    <property type="entry name" value="Ammonium_transpt_CS"/>
</dbReference>
<dbReference type="GO" id="GO:0097272">
    <property type="term" value="P:ammonium homeostasis"/>
    <property type="evidence" value="ECO:0007669"/>
    <property type="project" value="TreeGrafter"/>
</dbReference>
<feature type="transmembrane region" description="Helical" evidence="8">
    <location>
        <begin position="328"/>
        <end position="345"/>
    </location>
</feature>
<dbReference type="PROSITE" id="PS01219">
    <property type="entry name" value="AMMONIUM_TRANSP"/>
    <property type="match status" value="1"/>
</dbReference>
<feature type="chain" id="PRO_5002966359" description="Ammonium transporter" evidence="9">
    <location>
        <begin position="27"/>
        <end position="489"/>
    </location>
</feature>
<dbReference type="InterPro" id="IPR029020">
    <property type="entry name" value="Ammonium/urea_transptr"/>
</dbReference>
<dbReference type="Gene3D" id="1.10.3430.10">
    <property type="entry name" value="Ammonium transporter AmtB like domains"/>
    <property type="match status" value="1"/>
</dbReference>
<dbReference type="PANTHER" id="PTHR11730">
    <property type="entry name" value="AMMONIUM TRANSPORTER"/>
    <property type="match status" value="1"/>
</dbReference>
<feature type="transmembrane region" description="Helical" evidence="8">
    <location>
        <begin position="396"/>
        <end position="424"/>
    </location>
</feature>
<comment type="similarity">
    <text evidence="2 8">Belongs to the ammonia transporter channel (TC 1.A.11.2) family.</text>
</comment>
<dbReference type="EMBL" id="GG693873">
    <property type="protein sequence ID" value="EES52697.1"/>
    <property type="molecule type" value="Genomic_DNA"/>
</dbReference>
<dbReference type="AlphaFoldDB" id="C6HXE5"/>
<evidence type="ECO:0000313" key="11">
    <source>
        <dbReference type="EMBL" id="EES52697.1"/>
    </source>
</evidence>
<feature type="transmembrane region" description="Helical" evidence="8">
    <location>
        <begin position="237"/>
        <end position="254"/>
    </location>
</feature>
<evidence type="ECO:0000313" key="12">
    <source>
        <dbReference type="Proteomes" id="UP000009374"/>
    </source>
</evidence>
<dbReference type="GO" id="GO:0005886">
    <property type="term" value="C:plasma membrane"/>
    <property type="evidence" value="ECO:0007669"/>
    <property type="project" value="UniProtKB-SubCell"/>
</dbReference>
<feature type="transmembrane region" description="Helical" evidence="8">
    <location>
        <begin position="269"/>
        <end position="291"/>
    </location>
</feature>
<evidence type="ECO:0000256" key="4">
    <source>
        <dbReference type="ARBA" id="ARBA00022692"/>
    </source>
</evidence>
<evidence type="ECO:0000256" key="5">
    <source>
        <dbReference type="ARBA" id="ARBA00022989"/>
    </source>
</evidence>
<feature type="domain" description="Ammonium transporter AmtB-like" evidence="10">
    <location>
        <begin position="41"/>
        <end position="451"/>
    </location>
</feature>
<name>C6HXE5_9BACT</name>
<sequence>MKSEKLPGKMLLAAVPLLLLAGTAHAAAGPTPAAIAADTIWTVVAAVLVMFMQAGFAFLEAGLTRAKNAGHIAVKNIVIFSIASLVFWAVGFAVCFGTGNAIFGTSGWGLAVPDKDVNTVFASLSFSDIPLAAKYLFEVVFCAVSLAIVWGGMAERTKFIVYIVFGVVFSAAIYPVVGHWIWGGGWLSTLGMQDFAGSTVVHLQGASAALAGAILLGPRIGKYTKDGKSNAIVGHNIPFVVLGTLILWLGWFGFNPGSTMMATTPSVGYFAYVAMTTNLAAAAGALASMFMAWKLLGTPDMSMIANGAIAALVAITATCAFVDPWASIVVGAIAGIIAVVGVLLVDRLRIDDPVGAVAVHGFAGVWGTLANGLFATPDRAKLLGVGGPGLLYGGGFHQLVVQIEGVSASFAYVFVMSFLVLYVLKITVGIRVTEKEELQGLDISEHKMWGYPEIFNPSFGGSGSMGMPSSGASAPRIETVQSAGQTLHP</sequence>
<dbReference type="Pfam" id="PF00909">
    <property type="entry name" value="Ammonium_transp"/>
    <property type="match status" value="1"/>
</dbReference>
<accession>C6HXE5</accession>
<keyword evidence="12" id="KW-1185">Reference proteome</keyword>
<dbReference type="PANTHER" id="PTHR11730:SF89">
    <property type="entry name" value="AMMONIUM TRANSPORTER SLL0108-RELATED"/>
    <property type="match status" value="1"/>
</dbReference>
<evidence type="ECO:0000256" key="1">
    <source>
        <dbReference type="ARBA" id="ARBA00004141"/>
    </source>
</evidence>
<evidence type="ECO:0000256" key="7">
    <source>
        <dbReference type="ARBA" id="ARBA00023177"/>
    </source>
</evidence>
<feature type="transmembrane region" description="Helical" evidence="8">
    <location>
        <begin position="135"/>
        <end position="152"/>
    </location>
</feature>
<proteinExistence type="inferred from homology"/>
<dbReference type="Proteomes" id="UP000009374">
    <property type="component" value="Unassembled WGS sequence"/>
</dbReference>
<keyword evidence="7 8" id="KW-0924">Ammonia transport</keyword>